<dbReference type="AlphaFoldDB" id="A0A9D2KQE2"/>
<dbReference type="PANTHER" id="PTHR35848:SF6">
    <property type="entry name" value="CUPIN TYPE-2 DOMAIN-CONTAINING PROTEIN"/>
    <property type="match status" value="1"/>
</dbReference>
<evidence type="ECO:0000313" key="3">
    <source>
        <dbReference type="EMBL" id="HJA71966.1"/>
    </source>
</evidence>
<gene>
    <name evidence="3" type="ORF">IAA07_10415</name>
</gene>
<dbReference type="InterPro" id="IPR011051">
    <property type="entry name" value="RmlC_Cupin_sf"/>
</dbReference>
<organism evidence="3 4">
    <name type="scientific">Candidatus Lachnoclostridium stercoravium</name>
    <dbReference type="NCBI Taxonomy" id="2838633"/>
    <lineage>
        <taxon>Bacteria</taxon>
        <taxon>Bacillati</taxon>
        <taxon>Bacillota</taxon>
        <taxon>Clostridia</taxon>
        <taxon>Lachnospirales</taxon>
        <taxon>Lachnospiraceae</taxon>
    </lineage>
</organism>
<dbReference type="Gene3D" id="2.60.120.10">
    <property type="entry name" value="Jelly Rolls"/>
    <property type="match status" value="1"/>
</dbReference>
<sequence length="119" mass="13052">MIRTEKEMGINHYEHMRGGKLSVSAVKFLEAADSYGAGSFFGKAAIPPGGSIGYHEHKGEFEIYYILEGTAKVNDDGKEAVLHPGDMMQCRDGSSHSIENIGDKDLVFLAMVLYNHEGE</sequence>
<evidence type="ECO:0000259" key="2">
    <source>
        <dbReference type="Pfam" id="PF07883"/>
    </source>
</evidence>
<keyword evidence="1" id="KW-0479">Metal-binding</keyword>
<reference evidence="3" key="1">
    <citation type="journal article" date="2021" name="PeerJ">
        <title>Extensive microbial diversity within the chicken gut microbiome revealed by metagenomics and culture.</title>
        <authorList>
            <person name="Gilroy R."/>
            <person name="Ravi A."/>
            <person name="Getino M."/>
            <person name="Pursley I."/>
            <person name="Horton D.L."/>
            <person name="Alikhan N.F."/>
            <person name="Baker D."/>
            <person name="Gharbi K."/>
            <person name="Hall N."/>
            <person name="Watson M."/>
            <person name="Adriaenssens E.M."/>
            <person name="Foster-Nyarko E."/>
            <person name="Jarju S."/>
            <person name="Secka A."/>
            <person name="Antonio M."/>
            <person name="Oren A."/>
            <person name="Chaudhuri R.R."/>
            <person name="La Ragione R."/>
            <person name="Hildebrand F."/>
            <person name="Pallen M.J."/>
        </authorList>
    </citation>
    <scope>NUCLEOTIDE SEQUENCE</scope>
    <source>
        <strain evidence="3">CHK178-16964</strain>
    </source>
</reference>
<evidence type="ECO:0000313" key="4">
    <source>
        <dbReference type="Proteomes" id="UP000823900"/>
    </source>
</evidence>
<dbReference type="SUPFAM" id="SSF51182">
    <property type="entry name" value="RmlC-like cupins"/>
    <property type="match status" value="1"/>
</dbReference>
<dbReference type="InterPro" id="IPR013096">
    <property type="entry name" value="Cupin_2"/>
</dbReference>
<feature type="domain" description="Cupin type-2" evidence="2">
    <location>
        <begin position="45"/>
        <end position="111"/>
    </location>
</feature>
<protein>
    <submittedName>
        <fullName evidence="3">Cupin domain-containing protein</fullName>
    </submittedName>
</protein>
<dbReference type="Proteomes" id="UP000823900">
    <property type="component" value="Unassembled WGS sequence"/>
</dbReference>
<dbReference type="CDD" id="cd02221">
    <property type="entry name" value="cupin_TM1287-like"/>
    <property type="match status" value="1"/>
</dbReference>
<dbReference type="GO" id="GO:0046872">
    <property type="term" value="F:metal ion binding"/>
    <property type="evidence" value="ECO:0007669"/>
    <property type="project" value="UniProtKB-KW"/>
</dbReference>
<dbReference type="InterPro" id="IPR014710">
    <property type="entry name" value="RmlC-like_jellyroll"/>
</dbReference>
<dbReference type="Pfam" id="PF07883">
    <property type="entry name" value="Cupin_2"/>
    <property type="match status" value="1"/>
</dbReference>
<accession>A0A9D2KQE2</accession>
<evidence type="ECO:0000256" key="1">
    <source>
        <dbReference type="ARBA" id="ARBA00022723"/>
    </source>
</evidence>
<dbReference type="EMBL" id="DWZA01000091">
    <property type="protein sequence ID" value="HJA71966.1"/>
    <property type="molecule type" value="Genomic_DNA"/>
</dbReference>
<reference evidence="3" key="2">
    <citation type="submission" date="2021-04" db="EMBL/GenBank/DDBJ databases">
        <authorList>
            <person name="Gilroy R."/>
        </authorList>
    </citation>
    <scope>NUCLEOTIDE SEQUENCE</scope>
    <source>
        <strain evidence="3">CHK178-16964</strain>
    </source>
</reference>
<name>A0A9D2KQE2_9FIRM</name>
<proteinExistence type="predicted"/>
<dbReference type="PANTHER" id="PTHR35848">
    <property type="entry name" value="OXALATE-BINDING PROTEIN"/>
    <property type="match status" value="1"/>
</dbReference>
<comment type="caution">
    <text evidence="3">The sequence shown here is derived from an EMBL/GenBank/DDBJ whole genome shotgun (WGS) entry which is preliminary data.</text>
</comment>
<dbReference type="InterPro" id="IPR051610">
    <property type="entry name" value="GPI/OXD"/>
</dbReference>